<gene>
    <name evidence="7" type="ORF">ACKA06_05840</name>
</gene>
<dbReference type="Proteomes" id="UP001628668">
    <property type="component" value="Unassembled WGS sequence"/>
</dbReference>
<dbReference type="Pfam" id="PF08239">
    <property type="entry name" value="SH3_3"/>
    <property type="match status" value="1"/>
</dbReference>
<accession>A0ABW8VLP3</accession>
<evidence type="ECO:0000313" key="7">
    <source>
        <dbReference type="EMBL" id="MFL8936307.1"/>
    </source>
</evidence>
<feature type="domain" description="SLH" evidence="5">
    <location>
        <begin position="83"/>
        <end position="146"/>
    </location>
</feature>
<keyword evidence="1 4" id="KW-0732">Signal</keyword>
<dbReference type="InterPro" id="IPR003646">
    <property type="entry name" value="SH3-like_bac-type"/>
</dbReference>
<keyword evidence="8" id="KW-1185">Reference proteome</keyword>
<dbReference type="CDD" id="cd02696">
    <property type="entry name" value="MurNAc-LAA"/>
    <property type="match status" value="1"/>
</dbReference>
<dbReference type="EMBL" id="JBJOSA010000003">
    <property type="protein sequence ID" value="MFL8936307.1"/>
    <property type="molecule type" value="Genomic_DNA"/>
</dbReference>
<evidence type="ECO:0000313" key="8">
    <source>
        <dbReference type="Proteomes" id="UP001628668"/>
    </source>
</evidence>
<dbReference type="InterPro" id="IPR001119">
    <property type="entry name" value="SLH_dom"/>
</dbReference>
<evidence type="ECO:0000256" key="3">
    <source>
        <dbReference type="ARBA" id="ARBA00023316"/>
    </source>
</evidence>
<evidence type="ECO:0000256" key="1">
    <source>
        <dbReference type="ARBA" id="ARBA00022729"/>
    </source>
</evidence>
<dbReference type="GO" id="GO:0008745">
    <property type="term" value="F:N-acetylmuramoyl-L-alanine amidase activity"/>
    <property type="evidence" value="ECO:0007669"/>
    <property type="project" value="UniProtKB-EC"/>
</dbReference>
<dbReference type="PANTHER" id="PTHR30404:SF0">
    <property type="entry name" value="N-ACETYLMURAMOYL-L-ALANINE AMIDASE AMIC"/>
    <property type="match status" value="1"/>
</dbReference>
<dbReference type="Pfam" id="PF01520">
    <property type="entry name" value="Amidase_3"/>
    <property type="match status" value="1"/>
</dbReference>
<keyword evidence="2 7" id="KW-0378">Hydrolase</keyword>
<evidence type="ECO:0000256" key="4">
    <source>
        <dbReference type="SAM" id="SignalP"/>
    </source>
</evidence>
<dbReference type="RefSeq" id="WP_411159237.1">
    <property type="nucleotide sequence ID" value="NZ_JBJOSA010000003.1"/>
</dbReference>
<evidence type="ECO:0000259" key="6">
    <source>
        <dbReference type="PROSITE" id="PS51781"/>
    </source>
</evidence>
<dbReference type="InterPro" id="IPR050695">
    <property type="entry name" value="N-acetylmuramoyl_amidase_3"/>
</dbReference>
<evidence type="ECO:0000256" key="2">
    <source>
        <dbReference type="ARBA" id="ARBA00022801"/>
    </source>
</evidence>
<dbReference type="InterPro" id="IPR002508">
    <property type="entry name" value="MurNAc-LAA_cat"/>
</dbReference>
<dbReference type="Gene3D" id="2.30.30.40">
    <property type="entry name" value="SH3 Domains"/>
    <property type="match status" value="1"/>
</dbReference>
<dbReference type="SUPFAM" id="SSF53187">
    <property type="entry name" value="Zn-dependent exopeptidases"/>
    <property type="match status" value="1"/>
</dbReference>
<dbReference type="EC" id="3.5.1.28" evidence="7"/>
<sequence length="479" mass="52740">MKFRLLLSLVFFLGLGLFASSVSAATFSDIGNTHRAKAEVYFLSTGNIVKGSNDGYFYPDNLVTRAEAAAMIGRSLQLDGTQIATKFKDVGISSFASGYIQRAVEKKIISGYSDGTFKPEAPVTRGEMALLISRAFEYNATTTSSASDELMQRGIAQGMANGSFGEGLSIKRADFSVFLARAINSGLRVEGQSLIFPEKKYVNTNILNFRSGPSTLYPIVAKLSYSTPVDIAYRIGDWVYARTASGQEGFLHMDFLSDDLSGPIVPEPEPVDPLTEEVIVIDPGHGYPDNGASAYGIHEKDVVLATGLKLQNYFKKTPFNVQMTRTSDRKIELPDRMTFAKRVEGDLFISIHANSFDGSAHGTETYYYGIARTNPYVNESKALATYVQKRLLSAWGLSNRGVKHGDLHVLRENSMPAVLAELGFIDSKPENDKLRSAYWQDLAAKAIFLGTLDYYYHYEKKDVLKLYDIAGGKPSAKLH</sequence>
<dbReference type="PROSITE" id="PS51781">
    <property type="entry name" value="SH3B"/>
    <property type="match status" value="1"/>
</dbReference>
<name>A0ABW8VLP3_9BACI</name>
<dbReference type="Pfam" id="PF00395">
    <property type="entry name" value="SLH"/>
    <property type="match status" value="2"/>
</dbReference>
<organism evidence="7 8">
    <name type="scientific">Rossellomorea oryzaecorticis</name>
    <dbReference type="NCBI Taxonomy" id="1396505"/>
    <lineage>
        <taxon>Bacteria</taxon>
        <taxon>Bacillati</taxon>
        <taxon>Bacillota</taxon>
        <taxon>Bacilli</taxon>
        <taxon>Bacillales</taxon>
        <taxon>Bacillaceae</taxon>
        <taxon>Rossellomorea</taxon>
    </lineage>
</organism>
<feature type="domain" description="SLH" evidence="5">
    <location>
        <begin position="23"/>
        <end position="82"/>
    </location>
</feature>
<dbReference type="Gene3D" id="3.40.630.40">
    <property type="entry name" value="Zn-dependent exopeptidases"/>
    <property type="match status" value="1"/>
</dbReference>
<reference evidence="7 8" key="1">
    <citation type="submission" date="2024-12" db="EMBL/GenBank/DDBJ databases">
        <authorList>
            <person name="Li X."/>
            <person name="Zhang D."/>
        </authorList>
    </citation>
    <scope>NUCLEOTIDE SEQUENCE [LARGE SCALE GENOMIC DNA]</scope>
    <source>
        <strain evidence="7 8">JCM19602</strain>
    </source>
</reference>
<dbReference type="SMART" id="SM00646">
    <property type="entry name" value="Ami_3"/>
    <property type="match status" value="1"/>
</dbReference>
<proteinExistence type="predicted"/>
<evidence type="ECO:0000259" key="5">
    <source>
        <dbReference type="PROSITE" id="PS51272"/>
    </source>
</evidence>
<comment type="caution">
    <text evidence="7">The sequence shown here is derived from an EMBL/GenBank/DDBJ whole genome shotgun (WGS) entry which is preliminary data.</text>
</comment>
<feature type="signal peptide" evidence="4">
    <location>
        <begin position="1"/>
        <end position="24"/>
    </location>
</feature>
<dbReference type="PROSITE" id="PS51272">
    <property type="entry name" value="SLH"/>
    <property type="match status" value="2"/>
</dbReference>
<dbReference type="SMART" id="SM00287">
    <property type="entry name" value="SH3b"/>
    <property type="match status" value="1"/>
</dbReference>
<feature type="domain" description="SH3b" evidence="6">
    <location>
        <begin position="197"/>
        <end position="260"/>
    </location>
</feature>
<protein>
    <submittedName>
        <fullName evidence="7">N-acetylmuramoyl-L-alanine amidase</fullName>
        <ecNumber evidence="7">3.5.1.28</ecNumber>
    </submittedName>
</protein>
<keyword evidence="3" id="KW-0961">Cell wall biogenesis/degradation</keyword>
<feature type="chain" id="PRO_5045617142" evidence="4">
    <location>
        <begin position="25"/>
        <end position="479"/>
    </location>
</feature>
<dbReference type="PANTHER" id="PTHR30404">
    <property type="entry name" value="N-ACETYLMURAMOYL-L-ALANINE AMIDASE"/>
    <property type="match status" value="1"/>
</dbReference>